<feature type="region of interest" description="Disordered" evidence="1">
    <location>
        <begin position="115"/>
        <end position="134"/>
    </location>
</feature>
<keyword evidence="2" id="KW-0812">Transmembrane</keyword>
<dbReference type="OrthoDB" id="2381602at2"/>
<feature type="transmembrane region" description="Helical" evidence="2">
    <location>
        <begin position="17"/>
        <end position="34"/>
    </location>
</feature>
<organism evidence="3 4">
    <name type="scientific">Pradoshia eiseniae</name>
    <dbReference type="NCBI Taxonomy" id="2064768"/>
    <lineage>
        <taxon>Bacteria</taxon>
        <taxon>Bacillati</taxon>
        <taxon>Bacillota</taxon>
        <taxon>Bacilli</taxon>
        <taxon>Bacillales</taxon>
        <taxon>Bacillaceae</taxon>
        <taxon>Pradoshia</taxon>
    </lineage>
</organism>
<keyword evidence="2" id="KW-0472">Membrane</keyword>
<gene>
    <name evidence="3" type="primary">spoIIIAG</name>
    <name evidence="3" type="ORF">CYL18_01265</name>
</gene>
<dbReference type="EMBL" id="PKOZ01000001">
    <property type="protein sequence ID" value="PQD97224.1"/>
    <property type="molecule type" value="Genomic_DNA"/>
</dbReference>
<proteinExistence type="predicted"/>
<evidence type="ECO:0000256" key="2">
    <source>
        <dbReference type="SAM" id="Phobius"/>
    </source>
</evidence>
<evidence type="ECO:0000313" key="3">
    <source>
        <dbReference type="EMBL" id="PQD97224.1"/>
    </source>
</evidence>
<evidence type="ECO:0000313" key="4">
    <source>
        <dbReference type="Proteomes" id="UP000239663"/>
    </source>
</evidence>
<feature type="compositionally biased region" description="Basic and acidic residues" evidence="1">
    <location>
        <begin position="122"/>
        <end position="134"/>
    </location>
</feature>
<comment type="caution">
    <text evidence="3">The sequence shown here is derived from an EMBL/GenBank/DDBJ whole genome shotgun (WGS) entry which is preliminary data.</text>
</comment>
<evidence type="ECO:0000256" key="1">
    <source>
        <dbReference type="SAM" id="MobiDB-lite"/>
    </source>
</evidence>
<sequence>MFMKQEGDGKKPPYRNIAIMLLAGILLMISSLFINRGDEMEDKTNAVFEAASSEVNKDAAETFASGSTKKAGTIASIEKAYEVELKDTLETMNGVSDVSVIVNVDSTEEKVYEKNAVSQHQITEETDRDGGERKVEDFSTDEKVVIIREGDKEVPLIQQTKKPTIRGVLIVAKGADNISIKKEIVEAVTRVLDVPSHRVAVSAKK</sequence>
<dbReference type="AlphaFoldDB" id="A0A2S7N5B8"/>
<dbReference type="InterPro" id="IPR014195">
    <property type="entry name" value="Spore_III_AG"/>
</dbReference>
<dbReference type="NCBIfam" id="TIGR02830">
    <property type="entry name" value="spore_III_AG"/>
    <property type="match status" value="1"/>
</dbReference>
<keyword evidence="2" id="KW-1133">Transmembrane helix</keyword>
<name>A0A2S7N5B8_9BACI</name>
<accession>A0A2S7N5B8</accession>
<protein>
    <submittedName>
        <fullName evidence="3">Stage III sporulation protein AG</fullName>
    </submittedName>
</protein>
<keyword evidence="4" id="KW-1185">Reference proteome</keyword>
<dbReference type="Proteomes" id="UP000239663">
    <property type="component" value="Unassembled WGS sequence"/>
</dbReference>
<reference evidence="3 4" key="1">
    <citation type="submission" date="2017-12" db="EMBL/GenBank/DDBJ databases">
        <title>Taxonomic description and draft genome of Pradoshia cofamensis Gen. nov., sp. nov., a thermotolerant bacillale isolated from anterior gut of earthworm Eisenia fetida.</title>
        <authorList>
            <person name="Saha T."/>
            <person name="Chakraborty R."/>
        </authorList>
    </citation>
    <scope>NUCLEOTIDE SEQUENCE [LARGE SCALE GENOMIC DNA]</scope>
    <source>
        <strain evidence="3 4">EAG3</strain>
    </source>
</reference>